<accession>A0A8J7IJ84</accession>
<dbReference type="InterPro" id="IPR050109">
    <property type="entry name" value="HTH-type_TetR-like_transc_reg"/>
</dbReference>
<dbReference type="InterPro" id="IPR023772">
    <property type="entry name" value="DNA-bd_HTH_TetR-type_CS"/>
</dbReference>
<organism evidence="7 8">
    <name type="scientific">Dendronalium phyllosphericum CENA369</name>
    <dbReference type="NCBI Taxonomy" id="1725256"/>
    <lineage>
        <taxon>Bacteria</taxon>
        <taxon>Bacillati</taxon>
        <taxon>Cyanobacteriota</taxon>
        <taxon>Cyanophyceae</taxon>
        <taxon>Nostocales</taxon>
        <taxon>Nostocaceae</taxon>
        <taxon>Dendronalium</taxon>
        <taxon>Dendronalium phyllosphericum</taxon>
    </lineage>
</organism>
<evidence type="ECO:0000256" key="2">
    <source>
        <dbReference type="ARBA" id="ARBA00023125"/>
    </source>
</evidence>
<dbReference type="InterPro" id="IPR009057">
    <property type="entry name" value="Homeodomain-like_sf"/>
</dbReference>
<dbReference type="GO" id="GO:0000976">
    <property type="term" value="F:transcription cis-regulatory region binding"/>
    <property type="evidence" value="ECO:0007669"/>
    <property type="project" value="TreeGrafter"/>
</dbReference>
<dbReference type="Pfam" id="PF00440">
    <property type="entry name" value="TetR_N"/>
    <property type="match status" value="1"/>
</dbReference>
<dbReference type="PANTHER" id="PTHR30055:SF238">
    <property type="entry name" value="MYCOFACTOCIN BIOSYNTHESIS TRANSCRIPTIONAL REGULATOR MFTR-RELATED"/>
    <property type="match status" value="1"/>
</dbReference>
<protein>
    <submittedName>
        <fullName evidence="7">TetR/AcrR family transcriptional regulator</fullName>
    </submittedName>
</protein>
<dbReference type="PROSITE" id="PS50977">
    <property type="entry name" value="HTH_TETR_2"/>
    <property type="match status" value="1"/>
</dbReference>
<name>A0A8J7IJ84_9NOST</name>
<dbReference type="Proteomes" id="UP000662314">
    <property type="component" value="Unassembled WGS sequence"/>
</dbReference>
<evidence type="ECO:0000313" key="8">
    <source>
        <dbReference type="Proteomes" id="UP000662314"/>
    </source>
</evidence>
<feature type="region of interest" description="Disordered" evidence="5">
    <location>
        <begin position="201"/>
        <end position="226"/>
    </location>
</feature>
<evidence type="ECO:0000256" key="3">
    <source>
        <dbReference type="ARBA" id="ARBA00023163"/>
    </source>
</evidence>
<dbReference type="Gene3D" id="1.10.357.10">
    <property type="entry name" value="Tetracycline Repressor, domain 2"/>
    <property type="match status" value="1"/>
</dbReference>
<proteinExistence type="predicted"/>
<keyword evidence="3" id="KW-0804">Transcription</keyword>
<dbReference type="PROSITE" id="PS01081">
    <property type="entry name" value="HTH_TETR_1"/>
    <property type="match status" value="1"/>
</dbReference>
<evidence type="ECO:0000256" key="4">
    <source>
        <dbReference type="PROSITE-ProRule" id="PRU00335"/>
    </source>
</evidence>
<sequence>MARKPKITNQQILEAAREVFLQKGFGGSTLEIAQRASISEASIFKRFSTKEELFFAAMGIPEKPLWIQELETLSGTGNLKENLTKVCHQILEFYSEVMPRIMMLRSRGNALPETEFGGQEPRPIRDVKILSAFLELEMQQGRLRSCDAPTVAHILLGSLMNYVLLKQMSSRINWPIDEAVTDTFQPSQYFATEKLQSEASAVVRQSGESGKSPLDNPGELRSPNAFPEGSVSQGFIYKHLGDFIPEEQPKGSSNLEDWHRFLLGHSGIVPLTVSDTKDQSSPKSLFVQGLVDILWQGIAPN</sequence>
<keyword evidence="2 4" id="KW-0238">DNA-binding</keyword>
<dbReference type="AlphaFoldDB" id="A0A8J7IJ84"/>
<evidence type="ECO:0000256" key="1">
    <source>
        <dbReference type="ARBA" id="ARBA00023015"/>
    </source>
</evidence>
<comment type="caution">
    <text evidence="7">The sequence shown here is derived from an EMBL/GenBank/DDBJ whole genome shotgun (WGS) entry which is preliminary data.</text>
</comment>
<dbReference type="PANTHER" id="PTHR30055">
    <property type="entry name" value="HTH-TYPE TRANSCRIPTIONAL REGULATOR RUTR"/>
    <property type="match status" value="1"/>
</dbReference>
<dbReference type="GO" id="GO:0003700">
    <property type="term" value="F:DNA-binding transcription factor activity"/>
    <property type="evidence" value="ECO:0007669"/>
    <property type="project" value="TreeGrafter"/>
</dbReference>
<dbReference type="PRINTS" id="PR00455">
    <property type="entry name" value="HTHTETR"/>
</dbReference>
<evidence type="ECO:0000259" key="6">
    <source>
        <dbReference type="PROSITE" id="PS50977"/>
    </source>
</evidence>
<gene>
    <name evidence="7" type="ORF">I8752_33085</name>
</gene>
<dbReference type="EMBL" id="JAECZA010000291">
    <property type="protein sequence ID" value="MBH8577716.1"/>
    <property type="molecule type" value="Genomic_DNA"/>
</dbReference>
<feature type="domain" description="HTH tetR-type" evidence="6">
    <location>
        <begin position="6"/>
        <end position="65"/>
    </location>
</feature>
<dbReference type="InterPro" id="IPR001647">
    <property type="entry name" value="HTH_TetR"/>
</dbReference>
<dbReference type="SUPFAM" id="SSF46689">
    <property type="entry name" value="Homeodomain-like"/>
    <property type="match status" value="1"/>
</dbReference>
<keyword evidence="1" id="KW-0805">Transcription regulation</keyword>
<dbReference type="RefSeq" id="WP_214436407.1">
    <property type="nucleotide sequence ID" value="NZ_CAWPUQ010000227.1"/>
</dbReference>
<keyword evidence="8" id="KW-1185">Reference proteome</keyword>
<reference evidence="7 8" key="1">
    <citation type="journal article" date="2021" name="Int. J. Syst. Evol. Microbiol.">
        <title>Amazonocrinis nigriterrae gen. nov., sp. nov., Atlanticothrix silvestris gen. nov., sp. nov. and Dendronalium phyllosphericum gen. nov., sp. nov., nostocacean cyanobacteria from Brazilian environments.</title>
        <authorList>
            <person name="Alvarenga D.O."/>
            <person name="Andreote A.P.D."/>
            <person name="Branco L.H.Z."/>
            <person name="Delbaje E."/>
            <person name="Cruz R.B."/>
            <person name="Varani A.M."/>
            <person name="Fiore M.F."/>
        </authorList>
    </citation>
    <scope>NUCLEOTIDE SEQUENCE [LARGE SCALE GENOMIC DNA]</scope>
    <source>
        <strain evidence="7 8">CENA369</strain>
    </source>
</reference>
<evidence type="ECO:0000313" key="7">
    <source>
        <dbReference type="EMBL" id="MBH8577716.1"/>
    </source>
</evidence>
<evidence type="ECO:0000256" key="5">
    <source>
        <dbReference type="SAM" id="MobiDB-lite"/>
    </source>
</evidence>
<feature type="DNA-binding region" description="H-T-H motif" evidence="4">
    <location>
        <begin position="28"/>
        <end position="47"/>
    </location>
</feature>